<dbReference type="AlphaFoldDB" id="A0A176VX53"/>
<sequence>MEVPQYVEISSRSRSTHELRVHLKVKISEPNFQQYWMLLVSRLIMLVAQRPIQIQRRLKQSQLEALSITPVVSPNEVERVGKATHRSPMRLNRRAIQAVFNRPVSVSIGTLTDKISDFLTTEESCKGAAW</sequence>
<dbReference type="EMBL" id="LVLJ01002459">
    <property type="protein sequence ID" value="OAE24852.1"/>
    <property type="molecule type" value="Genomic_DNA"/>
</dbReference>
<keyword evidence="2" id="KW-1185">Reference proteome</keyword>
<gene>
    <name evidence="1" type="ORF">AXG93_4242s1240</name>
</gene>
<dbReference type="Proteomes" id="UP000077202">
    <property type="component" value="Unassembled WGS sequence"/>
</dbReference>
<protein>
    <submittedName>
        <fullName evidence="1">Uncharacterized protein</fullName>
    </submittedName>
</protein>
<organism evidence="1 2">
    <name type="scientific">Marchantia polymorpha subsp. ruderalis</name>
    <dbReference type="NCBI Taxonomy" id="1480154"/>
    <lineage>
        <taxon>Eukaryota</taxon>
        <taxon>Viridiplantae</taxon>
        <taxon>Streptophyta</taxon>
        <taxon>Embryophyta</taxon>
        <taxon>Marchantiophyta</taxon>
        <taxon>Marchantiopsida</taxon>
        <taxon>Marchantiidae</taxon>
        <taxon>Marchantiales</taxon>
        <taxon>Marchantiaceae</taxon>
        <taxon>Marchantia</taxon>
    </lineage>
</organism>
<evidence type="ECO:0000313" key="2">
    <source>
        <dbReference type="Proteomes" id="UP000077202"/>
    </source>
</evidence>
<name>A0A176VX53_MARPO</name>
<comment type="caution">
    <text evidence="1">The sequence shown here is derived from an EMBL/GenBank/DDBJ whole genome shotgun (WGS) entry which is preliminary data.</text>
</comment>
<evidence type="ECO:0000313" key="1">
    <source>
        <dbReference type="EMBL" id="OAE24852.1"/>
    </source>
</evidence>
<proteinExistence type="predicted"/>
<reference evidence="1" key="1">
    <citation type="submission" date="2016-03" db="EMBL/GenBank/DDBJ databases">
        <title>Mechanisms controlling the formation of the plant cell surface in tip-growing cells are functionally conserved among land plants.</title>
        <authorList>
            <person name="Honkanen S."/>
            <person name="Jones V.A."/>
            <person name="Morieri G."/>
            <person name="Champion C."/>
            <person name="Hetherington A.J."/>
            <person name="Kelly S."/>
            <person name="Saint-Marcoux D."/>
            <person name="Proust H."/>
            <person name="Prescott H."/>
            <person name="Dolan L."/>
        </authorList>
    </citation>
    <scope>NUCLEOTIDE SEQUENCE [LARGE SCALE GENOMIC DNA]</scope>
    <source>
        <tissue evidence="1">Whole gametophyte</tissue>
    </source>
</reference>
<accession>A0A176VX53</accession>